<keyword evidence="6" id="KW-0735">Signal-anchor</keyword>
<dbReference type="STRING" id="400727.A0A2T7P143"/>
<dbReference type="GO" id="GO:0016020">
    <property type="term" value="C:membrane"/>
    <property type="evidence" value="ECO:0007669"/>
    <property type="project" value="UniProtKB-SubCell"/>
</dbReference>
<keyword evidence="3" id="KW-0328">Glycosyltransferase</keyword>
<keyword evidence="8" id="KW-0472">Membrane</keyword>
<evidence type="ECO:0000256" key="10">
    <source>
        <dbReference type="ARBA" id="ARBA00038150"/>
    </source>
</evidence>
<evidence type="ECO:0000256" key="5">
    <source>
        <dbReference type="ARBA" id="ARBA00022692"/>
    </source>
</evidence>
<organism evidence="11 12">
    <name type="scientific">Pomacea canaliculata</name>
    <name type="common">Golden apple snail</name>
    <dbReference type="NCBI Taxonomy" id="400727"/>
    <lineage>
        <taxon>Eukaryota</taxon>
        <taxon>Metazoa</taxon>
        <taxon>Spiralia</taxon>
        <taxon>Lophotrochozoa</taxon>
        <taxon>Mollusca</taxon>
        <taxon>Gastropoda</taxon>
        <taxon>Caenogastropoda</taxon>
        <taxon>Architaenioglossa</taxon>
        <taxon>Ampullarioidea</taxon>
        <taxon>Ampullariidae</taxon>
        <taxon>Pomacea</taxon>
    </lineage>
</organism>
<dbReference type="Proteomes" id="UP000245119">
    <property type="component" value="Linkage Group LG7"/>
</dbReference>
<comment type="subcellular location">
    <subcellularLocation>
        <location evidence="1">Membrane</location>
        <topology evidence="1">Single-pass type II membrane protein</topology>
    </subcellularLocation>
</comment>
<evidence type="ECO:0000256" key="4">
    <source>
        <dbReference type="ARBA" id="ARBA00022679"/>
    </source>
</evidence>
<dbReference type="EMBL" id="PZQS01000007">
    <property type="protein sequence ID" value="PVD27140.1"/>
    <property type="molecule type" value="Genomic_DNA"/>
</dbReference>
<keyword evidence="4" id="KW-0808">Transferase</keyword>
<dbReference type="Pfam" id="PF02485">
    <property type="entry name" value="Branch"/>
    <property type="match status" value="1"/>
</dbReference>
<proteinExistence type="inferred from homology"/>
<evidence type="ECO:0000256" key="3">
    <source>
        <dbReference type="ARBA" id="ARBA00022676"/>
    </source>
</evidence>
<sequence>MMARGGRGVQGKLMAFVRASKPLRLLLLLLLCTAGLVVYVCLYRSADMRVQHAEDGSADNNRWTFIGSSLFYPPSTTREDLTLDLKEKTFLWKPHKVKEVDCAKLLTGNAEEFTHSEGTLPAPPTVEDIGKLAKNCSTFQQEYGFIMSSLTEEEENFPLAYSILVFKDAYQVVTLLQAIYRPQNVYCIHVDQKADPSYRDTMAAIADCFDNVFLTSRSVDVRWGRFTVLEPELICMKDLWPFKKWKYFINLTGQEFPLRTNFELVRILTAYNGANDLEGTVKRANKGRWASAGSPPHGIAPVKGSVHIVVNRDFVDYVLHSPVAQDFLNWTRRVDVPDETFFSSLNHNPHLGIRGSYKGPPETDPKVKPFLTRFKNWGGYPFDYPCKGGKRVRLVCILSTGDLPLLDKRPEMFANKFYQDYSRVALECLHERLYNHTRDEFLGMMEFNTSYYENLSYVKNTVTAEEANEKMNLTRNLTEISS</sequence>
<protein>
    <recommendedName>
        <fullName evidence="13">Protein xylosyltransferase</fullName>
    </recommendedName>
</protein>
<keyword evidence="9" id="KW-0325">Glycoprotein</keyword>
<evidence type="ECO:0008006" key="13">
    <source>
        <dbReference type="Google" id="ProtNLM"/>
    </source>
</evidence>
<comment type="pathway">
    <text evidence="2">Protein modification; protein glycosylation.</text>
</comment>
<accession>A0A2T7P143</accession>
<evidence type="ECO:0000256" key="1">
    <source>
        <dbReference type="ARBA" id="ARBA00004606"/>
    </source>
</evidence>
<name>A0A2T7P143_POMCA</name>
<evidence type="ECO:0000256" key="6">
    <source>
        <dbReference type="ARBA" id="ARBA00022968"/>
    </source>
</evidence>
<dbReference type="OrthoDB" id="2019572at2759"/>
<keyword evidence="12" id="KW-1185">Reference proteome</keyword>
<evidence type="ECO:0000256" key="2">
    <source>
        <dbReference type="ARBA" id="ARBA00004922"/>
    </source>
</evidence>
<keyword evidence="5" id="KW-0812">Transmembrane</keyword>
<evidence type="ECO:0000256" key="8">
    <source>
        <dbReference type="ARBA" id="ARBA00023136"/>
    </source>
</evidence>
<dbReference type="AlphaFoldDB" id="A0A2T7P143"/>
<comment type="similarity">
    <text evidence="10">Belongs to the glycosyltransferase 14 family.</text>
</comment>
<dbReference type="InterPro" id="IPR003406">
    <property type="entry name" value="Glyco_trans_14"/>
</dbReference>
<evidence type="ECO:0000256" key="9">
    <source>
        <dbReference type="ARBA" id="ARBA00023180"/>
    </source>
</evidence>
<comment type="caution">
    <text evidence="11">The sequence shown here is derived from an EMBL/GenBank/DDBJ whole genome shotgun (WGS) entry which is preliminary data.</text>
</comment>
<reference evidence="11 12" key="1">
    <citation type="submission" date="2018-04" db="EMBL/GenBank/DDBJ databases">
        <title>The genome of golden apple snail Pomacea canaliculata provides insight into stress tolerance and invasive adaptation.</title>
        <authorList>
            <person name="Liu C."/>
            <person name="Liu B."/>
            <person name="Ren Y."/>
            <person name="Zhang Y."/>
            <person name="Wang H."/>
            <person name="Li S."/>
            <person name="Jiang F."/>
            <person name="Yin L."/>
            <person name="Zhang G."/>
            <person name="Qian W."/>
            <person name="Fan W."/>
        </authorList>
    </citation>
    <scope>NUCLEOTIDE SEQUENCE [LARGE SCALE GENOMIC DNA]</scope>
    <source>
        <strain evidence="11">SZHN2017</strain>
        <tissue evidence="11">Muscle</tissue>
    </source>
</reference>
<keyword evidence="7" id="KW-1133">Transmembrane helix</keyword>
<dbReference type="PANTHER" id="PTHR19297">
    <property type="entry name" value="GLYCOSYLTRANSFERASE 14 FAMILY MEMBER"/>
    <property type="match status" value="1"/>
</dbReference>
<evidence type="ECO:0000313" key="11">
    <source>
        <dbReference type="EMBL" id="PVD27140.1"/>
    </source>
</evidence>
<dbReference type="PANTHER" id="PTHR19297:SF185">
    <property type="entry name" value="BETA-1,3-GALACTOSYL-O-GLYCOSYL-GLYCOPROTEIN BETA-1,6-N-ACETYLGLUCOSAMINYLTRANSFERASE 3"/>
    <property type="match status" value="1"/>
</dbReference>
<evidence type="ECO:0000313" key="12">
    <source>
        <dbReference type="Proteomes" id="UP000245119"/>
    </source>
</evidence>
<dbReference type="GO" id="GO:0008375">
    <property type="term" value="F:acetylglucosaminyltransferase activity"/>
    <property type="evidence" value="ECO:0007669"/>
    <property type="project" value="TreeGrafter"/>
</dbReference>
<evidence type="ECO:0000256" key="7">
    <source>
        <dbReference type="ARBA" id="ARBA00022989"/>
    </source>
</evidence>
<gene>
    <name evidence="11" type="ORF">C0Q70_12292</name>
</gene>